<keyword evidence="4" id="KW-1133">Transmembrane helix</keyword>
<evidence type="ECO:0000256" key="4">
    <source>
        <dbReference type="SAM" id="Phobius"/>
    </source>
</evidence>
<dbReference type="InterPro" id="IPR009057">
    <property type="entry name" value="Homeodomain-like_sf"/>
</dbReference>
<reference evidence="6" key="1">
    <citation type="submission" date="2023-06" db="EMBL/GenBank/DDBJ databases">
        <title>Two Chryseobacterium gambrini strains from China.</title>
        <authorList>
            <person name="Zeng J."/>
            <person name="Wu Y."/>
        </authorList>
    </citation>
    <scope>NUCLEOTIDE SEQUENCE</scope>
    <source>
        <strain evidence="6">SQ219</strain>
    </source>
</reference>
<dbReference type="Proteomes" id="UP001225933">
    <property type="component" value="Unassembled WGS sequence"/>
</dbReference>
<dbReference type="InterPro" id="IPR018060">
    <property type="entry name" value="HTH_AraC"/>
</dbReference>
<gene>
    <name evidence="6" type="ORF">QX233_16590</name>
</gene>
<dbReference type="EMBL" id="JAUHGV010000024">
    <property type="protein sequence ID" value="MDN4014090.1"/>
    <property type="molecule type" value="Genomic_DNA"/>
</dbReference>
<proteinExistence type="predicted"/>
<feature type="domain" description="HTH araC/xylS-type" evidence="5">
    <location>
        <begin position="116"/>
        <end position="224"/>
    </location>
</feature>
<keyword evidence="2" id="KW-0238">DNA-binding</keyword>
<organism evidence="6 7">
    <name type="scientific">Chryseobacterium gambrini</name>
    <dbReference type="NCBI Taxonomy" id="373672"/>
    <lineage>
        <taxon>Bacteria</taxon>
        <taxon>Pseudomonadati</taxon>
        <taxon>Bacteroidota</taxon>
        <taxon>Flavobacteriia</taxon>
        <taxon>Flavobacteriales</taxon>
        <taxon>Weeksellaceae</taxon>
        <taxon>Chryseobacterium group</taxon>
        <taxon>Chryseobacterium</taxon>
    </lineage>
</organism>
<feature type="transmembrane region" description="Helical" evidence="4">
    <location>
        <begin position="33"/>
        <end position="49"/>
    </location>
</feature>
<evidence type="ECO:0000256" key="1">
    <source>
        <dbReference type="ARBA" id="ARBA00023015"/>
    </source>
</evidence>
<dbReference type="Gene3D" id="1.10.10.60">
    <property type="entry name" value="Homeodomain-like"/>
    <property type="match status" value="2"/>
</dbReference>
<dbReference type="GO" id="GO:0043565">
    <property type="term" value="F:sequence-specific DNA binding"/>
    <property type="evidence" value="ECO:0007669"/>
    <property type="project" value="InterPro"/>
</dbReference>
<dbReference type="PANTHER" id="PTHR43280:SF2">
    <property type="entry name" value="HTH-TYPE TRANSCRIPTIONAL REGULATOR EXSA"/>
    <property type="match status" value="1"/>
</dbReference>
<dbReference type="SMART" id="SM00342">
    <property type="entry name" value="HTH_ARAC"/>
    <property type="match status" value="1"/>
</dbReference>
<dbReference type="SUPFAM" id="SSF46689">
    <property type="entry name" value="Homeodomain-like"/>
    <property type="match status" value="1"/>
</dbReference>
<accession>A0AAJ1VKA1</accession>
<sequence length="244" mass="28585">MSNSFHQFLLLLVNIFPVTIHEHHETINFAKNVVIIVLCSALIGLFLHFRSKQKKQLARIRNILRNHRQAFVADGDFPPENPYKDFINISVEEIHRSENEKDRKKAESPMTSETEAKLLELLDDFEKGTSFTNKNMSLSFLAGELNTNTKYLSHLINRHKNSDFKTYINRLRINYIVDKLINDEKYRQYKISILAEECGFSSHSKFASVFKQMTDHSPSVYIKLLDVENQEDNIFGFRENDQLR</sequence>
<keyword evidence="1" id="KW-0805">Transcription regulation</keyword>
<dbReference type="RefSeq" id="WP_214590377.1">
    <property type="nucleotide sequence ID" value="NZ_JAUHGV010000024.1"/>
</dbReference>
<dbReference type="GO" id="GO:0003700">
    <property type="term" value="F:DNA-binding transcription factor activity"/>
    <property type="evidence" value="ECO:0007669"/>
    <property type="project" value="InterPro"/>
</dbReference>
<comment type="caution">
    <text evidence="6">The sequence shown here is derived from an EMBL/GenBank/DDBJ whole genome shotgun (WGS) entry which is preliminary data.</text>
</comment>
<keyword evidence="4" id="KW-0812">Transmembrane</keyword>
<evidence type="ECO:0000256" key="3">
    <source>
        <dbReference type="ARBA" id="ARBA00023163"/>
    </source>
</evidence>
<keyword evidence="3" id="KW-0804">Transcription</keyword>
<dbReference type="PANTHER" id="PTHR43280">
    <property type="entry name" value="ARAC-FAMILY TRANSCRIPTIONAL REGULATOR"/>
    <property type="match status" value="1"/>
</dbReference>
<dbReference type="Pfam" id="PF12833">
    <property type="entry name" value="HTH_18"/>
    <property type="match status" value="1"/>
</dbReference>
<evidence type="ECO:0000313" key="7">
    <source>
        <dbReference type="Proteomes" id="UP001225933"/>
    </source>
</evidence>
<evidence type="ECO:0000256" key="2">
    <source>
        <dbReference type="ARBA" id="ARBA00023125"/>
    </source>
</evidence>
<protein>
    <submittedName>
        <fullName evidence="6">Helix-turn-helix domain-containing protein</fullName>
    </submittedName>
</protein>
<evidence type="ECO:0000313" key="6">
    <source>
        <dbReference type="EMBL" id="MDN4014090.1"/>
    </source>
</evidence>
<keyword evidence="4" id="KW-0472">Membrane</keyword>
<evidence type="ECO:0000259" key="5">
    <source>
        <dbReference type="PROSITE" id="PS01124"/>
    </source>
</evidence>
<dbReference type="AlphaFoldDB" id="A0AAJ1VKA1"/>
<name>A0AAJ1VKA1_9FLAO</name>
<dbReference type="PROSITE" id="PS01124">
    <property type="entry name" value="HTH_ARAC_FAMILY_2"/>
    <property type="match status" value="1"/>
</dbReference>